<evidence type="ECO:0000256" key="3">
    <source>
        <dbReference type="ARBA" id="ARBA00023163"/>
    </source>
</evidence>
<dbReference type="EMBL" id="CAUYUJ010013681">
    <property type="protein sequence ID" value="CAK0836613.1"/>
    <property type="molecule type" value="Genomic_DNA"/>
</dbReference>
<gene>
    <name evidence="8" type="ORF">PCOR1329_LOCUS33048</name>
</gene>
<reference evidence="8" key="1">
    <citation type="submission" date="2023-10" db="EMBL/GenBank/DDBJ databases">
        <authorList>
            <person name="Chen Y."/>
            <person name="Shah S."/>
            <person name="Dougan E. K."/>
            <person name="Thang M."/>
            <person name="Chan C."/>
        </authorList>
    </citation>
    <scope>NUCLEOTIDE SEQUENCE [LARGE SCALE GENOMIC DNA]</scope>
</reference>
<evidence type="ECO:0000256" key="4">
    <source>
        <dbReference type="ARBA" id="ARBA00023242"/>
    </source>
</evidence>
<dbReference type="Gene3D" id="3.30.1360.10">
    <property type="entry name" value="RNA polymerase, RBP11-like subunit"/>
    <property type="match status" value="1"/>
</dbReference>
<dbReference type="InterPro" id="IPR022905">
    <property type="entry name" value="Rpo11-like"/>
</dbReference>
<evidence type="ECO:0000259" key="7">
    <source>
        <dbReference type="Pfam" id="PF13656"/>
    </source>
</evidence>
<dbReference type="Pfam" id="PF13656">
    <property type="entry name" value="RNA_pol_L_2"/>
    <property type="match status" value="1"/>
</dbReference>
<evidence type="ECO:0000313" key="8">
    <source>
        <dbReference type="EMBL" id="CAK0836613.1"/>
    </source>
</evidence>
<dbReference type="CDD" id="cd07029">
    <property type="entry name" value="RNAP_I_III_AC19"/>
    <property type="match status" value="1"/>
</dbReference>
<keyword evidence="3" id="KW-0804">Transcription</keyword>
<accession>A0ABN9SVP7</accession>
<organism evidence="8 9">
    <name type="scientific">Prorocentrum cordatum</name>
    <dbReference type="NCBI Taxonomy" id="2364126"/>
    <lineage>
        <taxon>Eukaryota</taxon>
        <taxon>Sar</taxon>
        <taxon>Alveolata</taxon>
        <taxon>Dinophyceae</taxon>
        <taxon>Prorocentrales</taxon>
        <taxon>Prorocentraceae</taxon>
        <taxon>Prorocentrum</taxon>
    </lineage>
</organism>
<keyword evidence="4" id="KW-0539">Nucleus</keyword>
<dbReference type="PANTHER" id="PTHR13946">
    <property type="entry name" value="DNA-DIRECTED RNA POLYMERASE I,II,III"/>
    <property type="match status" value="1"/>
</dbReference>
<feature type="region of interest" description="Disordered" evidence="6">
    <location>
        <begin position="131"/>
        <end position="150"/>
    </location>
</feature>
<dbReference type="HAMAP" id="MF_00261">
    <property type="entry name" value="RNApol_arch_Rpo11"/>
    <property type="match status" value="1"/>
</dbReference>
<protein>
    <recommendedName>
        <fullName evidence="7">DNA-directed RNA polymerase RBP11-like dimerisation domain-containing protein</fullName>
    </recommendedName>
</protein>
<feature type="region of interest" description="Disordered" evidence="6">
    <location>
        <begin position="1"/>
        <end position="29"/>
    </location>
</feature>
<comment type="subcellular location">
    <subcellularLocation>
        <location evidence="1">Nucleus</location>
    </subcellularLocation>
</comment>
<dbReference type="Proteomes" id="UP001189429">
    <property type="component" value="Unassembled WGS sequence"/>
</dbReference>
<feature type="domain" description="DNA-directed RNA polymerase RBP11-like dimerisation" evidence="7">
    <location>
        <begin position="33"/>
        <end position="106"/>
    </location>
</feature>
<dbReference type="InterPro" id="IPR009025">
    <property type="entry name" value="RBP11-like_dimer"/>
</dbReference>
<sequence>MPDKTPDTLPGAGIDVQPGPGSATRDDGDPGVATFQFQDEDHTLGNSIRHMLMRHPDVEFAAYHVLHPSEPVMNVRVEVREGTTTAEAAMLESLDNLSRVCDHMLDTFDRAVQEHSRGLPKDAGGRLARELREAQALDKAPTADQKSPLG</sequence>
<name>A0ABN9SVP7_9DINO</name>
<dbReference type="PANTHER" id="PTHR13946:SF28">
    <property type="entry name" value="DNA-DIRECTED RNA POLYMERASES I AND III SUBUNIT RPAC2"/>
    <property type="match status" value="1"/>
</dbReference>
<dbReference type="InterPro" id="IPR008193">
    <property type="entry name" value="RNA_pol_Rpb11_13-16kDa_CS"/>
</dbReference>
<dbReference type="InterPro" id="IPR033898">
    <property type="entry name" value="RNAP_AC19"/>
</dbReference>
<comment type="caution">
    <text evidence="8">The sequence shown here is derived from an EMBL/GenBank/DDBJ whole genome shotgun (WGS) entry which is preliminary data.</text>
</comment>
<dbReference type="PROSITE" id="PS01154">
    <property type="entry name" value="RNA_POL_L_13KD"/>
    <property type="match status" value="1"/>
</dbReference>
<dbReference type="SUPFAM" id="SSF55257">
    <property type="entry name" value="RBP11-like subunits of RNA polymerase"/>
    <property type="match status" value="1"/>
</dbReference>
<dbReference type="InterPro" id="IPR036603">
    <property type="entry name" value="RBP11-like"/>
</dbReference>
<comment type="similarity">
    <text evidence="5">Belongs to the archaeal Rpo11/eukaryotic RPB11/RPC19 RNA polymerase subunit family.</text>
</comment>
<evidence type="ECO:0000256" key="2">
    <source>
        <dbReference type="ARBA" id="ARBA00022478"/>
    </source>
</evidence>
<evidence type="ECO:0000313" key="9">
    <source>
        <dbReference type="Proteomes" id="UP001189429"/>
    </source>
</evidence>
<evidence type="ECO:0000256" key="1">
    <source>
        <dbReference type="ARBA" id="ARBA00004123"/>
    </source>
</evidence>
<keyword evidence="9" id="KW-1185">Reference proteome</keyword>
<proteinExistence type="inferred from homology"/>
<evidence type="ECO:0000256" key="5">
    <source>
        <dbReference type="ARBA" id="ARBA00025751"/>
    </source>
</evidence>
<evidence type="ECO:0000256" key="6">
    <source>
        <dbReference type="SAM" id="MobiDB-lite"/>
    </source>
</evidence>
<keyword evidence="2" id="KW-0240">DNA-directed RNA polymerase</keyword>